<comment type="caution">
    <text evidence="1">The sequence shown here is derived from an EMBL/GenBank/DDBJ whole genome shotgun (WGS) entry which is preliminary data.</text>
</comment>
<sequence length="1300" mass="151569">MSVLCLSEALFLASRFVKSDACIACMHLHAKPCIALHRSGHTGRGSDGIMHLHEKRCIKRAGVAGIALRAKLRNSKKDYILNIDSTINNRKKFMKSHKEKIIPLLKYISERLWEGRAAVLVGAGFSKNAKPAKSNARPFPMWNELGDLFYKKVYCKDNEYKYSNVLKLADEVQAAFGRSTLDKIIKDAIPDNDYEPSDLHKSLLTLPWSDVFTTNYDTLLERTCVHIETRKYDVILNKDDLINAERPRIIKLHGSLPSERPFILTEEDYRKYPNDFSPFVNTVQQSLIENTLCLIGFSGDDPNFLSWIGWIRDNLGGNNSPKIYLIGLFSFNEAQRKLLERRNIVIVDLTYLIESDESHYKAYELFIEYLNGDKGGEYSLSWPNVNLMEYIQYDDDDDVKKQKILLFINENRRLRECYPGWCIVPEEVRSNFRVYLDPWHSAFKEIDILEGDAKLYFIYEILWGLKILLMPIFEDYVSDIEVLINVYNEKISSKSAEINHYQRREYTDIVDFLSVSLLKYYRQESEVEKWLDLARNIDKENRLKAENYADFEYENALFSYSRFDINETTKKLNAWERNELLPFHEAKRAGLLAELGMVDEAINILEKSLSVIRKNSLHTHKNDDYLNASHEAYVMLMLRFLKSSSWDNNLDEVDHAKDYTSRWATLSQYKCDPWAEIKYFNQSLENIQDDNSFSENYDFDIGIRTVTNTFGATGFSKQNIYALNLLIFYEELGMPYRIKRSFLNSETLKNAASIIYKYSPDWAIFCLIRLANEKAFSKVFSRYGINQMNRAEIERSINLYLNLFNTSYDYLQNNKIANVSDFHSAIMRVVPELLSRMITKTSFSKKKEVLDSLLIVYVREKGLNGSYYMNLLSRTIKSLSPQQKIELLTFFCKFPLKHENGKLMRHNLLNPFNFLVEDIDDLKPYVKNIKKKCYVAEDIKLIETGQTIEREFASIKLMVLYSLGCIKQSDVKKLTQALWKKRDRFGFPEDVSYYKFFFINNLHEGVADVHKLMNDYLITCNFPTQYKNGSKNIKLRRYNEPYMFELNGALRSYKINSEVWASIIISIEEWVKNDSKYLSSKDSETVNEFERRFSHVINILIQFSLTQRELLDERMKDKLESILLKMKGVGLYVNHALVSLSSANGNNASSNVSILNDDFLSDDIKVIVQALRGVDILLKSKGKYVLDFRNLSEKLKWNQEPGLSVCLNFIEEYIYNGGKLLDYFEKDLLSGLERVSKNNLIDDNNDFLDLLEVKLAASKLAFQLYDKLYKRINVPVAILKWKEIALSPDEFDEVQNTWIE</sequence>
<dbReference type="InterPro" id="IPR029035">
    <property type="entry name" value="DHS-like_NAD/FAD-binding_dom"/>
</dbReference>
<dbReference type="Proteomes" id="UP001244623">
    <property type="component" value="Unassembled WGS sequence"/>
</dbReference>
<gene>
    <name evidence="1" type="ORF">J2X94_003760</name>
</gene>
<accession>A0ABT9TDK5</accession>
<protein>
    <submittedName>
        <fullName evidence="1">Nucleic acid-binding Zn ribbon protein</fullName>
    </submittedName>
</protein>
<keyword evidence="2" id="KW-1185">Reference proteome</keyword>
<evidence type="ECO:0000313" key="1">
    <source>
        <dbReference type="EMBL" id="MDQ0021580.1"/>
    </source>
</evidence>
<evidence type="ECO:0000313" key="2">
    <source>
        <dbReference type="Proteomes" id="UP001244623"/>
    </source>
</evidence>
<organism evidence="1 2">
    <name type="scientific">[Curtobacterium] plantarum</name>
    <dbReference type="NCBI Taxonomy" id="221276"/>
    <lineage>
        <taxon>Bacteria</taxon>
        <taxon>Pseudomonadati</taxon>
        <taxon>Pseudomonadota</taxon>
        <taxon>Gammaproteobacteria</taxon>
        <taxon>Enterobacterales</taxon>
        <taxon>Erwiniaceae</taxon>
        <taxon>Pantoea</taxon>
    </lineage>
</organism>
<dbReference type="EMBL" id="JAUSSJ010000008">
    <property type="protein sequence ID" value="MDQ0021580.1"/>
    <property type="molecule type" value="Genomic_DNA"/>
</dbReference>
<dbReference type="RefSeq" id="WP_307618581.1">
    <property type="nucleotide sequence ID" value="NZ_JAUSSJ010000008.1"/>
</dbReference>
<dbReference type="SUPFAM" id="SSF52467">
    <property type="entry name" value="DHS-like NAD/FAD-binding domain"/>
    <property type="match status" value="1"/>
</dbReference>
<reference evidence="1 2" key="1">
    <citation type="submission" date="2023-07" db="EMBL/GenBank/DDBJ databases">
        <title>Sorghum-associated microbial communities from plants grown in Nebraska, USA.</title>
        <authorList>
            <person name="Schachtman D."/>
        </authorList>
    </citation>
    <scope>NUCLEOTIDE SEQUENCE [LARGE SCALE GENOMIC DNA]</scope>
    <source>
        <strain evidence="1 2">CC49</strain>
    </source>
</reference>
<proteinExistence type="predicted"/>
<dbReference type="Pfam" id="PF13289">
    <property type="entry name" value="SIR2_2"/>
    <property type="match status" value="1"/>
</dbReference>
<name>A0ABT9TDK5_9GAMM</name>